<dbReference type="AlphaFoldDB" id="A0A0C6FIS9"/>
<dbReference type="Pfam" id="PF08450">
    <property type="entry name" value="SGL"/>
    <property type="match status" value="1"/>
</dbReference>
<feature type="active site" description="Proton donor/acceptor" evidence="2">
    <location>
        <position position="198"/>
    </location>
</feature>
<protein>
    <submittedName>
        <fullName evidence="5">Gluconolaconase</fullName>
    </submittedName>
</protein>
<feature type="binding site" evidence="3">
    <location>
        <position position="102"/>
    </location>
    <ligand>
        <name>substrate</name>
    </ligand>
</feature>
<proteinExistence type="inferred from homology"/>
<dbReference type="OrthoDB" id="2633250at2"/>
<dbReference type="GO" id="GO:0019853">
    <property type="term" value="P:L-ascorbic acid biosynthetic process"/>
    <property type="evidence" value="ECO:0007669"/>
    <property type="project" value="TreeGrafter"/>
</dbReference>
<dbReference type="RefSeq" id="WP_060846424.1">
    <property type="nucleotide sequence ID" value="NZ_AP014704.1"/>
</dbReference>
<feature type="binding site" evidence="3">
    <location>
        <position position="147"/>
    </location>
    <ligand>
        <name>a divalent metal cation</name>
        <dbReference type="ChEBI" id="CHEBI:60240"/>
    </ligand>
</feature>
<reference evidence="6" key="2">
    <citation type="submission" date="2015-01" db="EMBL/GenBank/DDBJ databases">
        <title>Complete genome sequence of Methylobacterium aquaticum strain 22A.</title>
        <authorList>
            <person name="Tani A."/>
            <person name="Ogura Y."/>
            <person name="Hayashi T."/>
        </authorList>
    </citation>
    <scope>NUCLEOTIDE SEQUENCE [LARGE SCALE GENOMIC DNA]</scope>
    <source>
        <strain evidence="6">MA-22A</strain>
    </source>
</reference>
<dbReference type="KEGG" id="maqu:Maq22A_c08590"/>
<sequence length="291" mass="31001">MSGWAGIFCDRACILGEGPAAHPGLGRLYWLDILGKHLCERPFSGGATTLHDLPVMASMVARVDDATLLLGAEDGLYLRDIDSGRMRLLAALEADRPETRSNDGRVHPCGALWLGTMGREAQAGYGAIHWFFRGEVRTLFTGLTIPNAIAFAADGTHAIFADSEAGTIWRVATDPATGLPVGDRKVFVQVPASEGAPDGAVIDAEGLVWNARWGGASLDAYGPDGTRVRSIAMPARQVTCPAFIGPDADTLVVTSATEGLDPDRTDDRFAGRTFTVPVKVKGRFEPVVRVE</sequence>
<name>A0A0C6FIS9_9HYPH</name>
<evidence type="ECO:0000313" key="6">
    <source>
        <dbReference type="Proteomes" id="UP000061432"/>
    </source>
</evidence>
<dbReference type="InterPro" id="IPR011042">
    <property type="entry name" value="6-blade_b-propeller_TolB-like"/>
</dbReference>
<dbReference type="PATRIC" id="fig|270351.10.peg.1640"/>
<dbReference type="EMBL" id="AP014704">
    <property type="protein sequence ID" value="BAQ45024.1"/>
    <property type="molecule type" value="Genomic_DNA"/>
</dbReference>
<gene>
    <name evidence="5" type="ORF">Maq22A_c08590</name>
</gene>
<feature type="binding site" evidence="3">
    <location>
        <position position="120"/>
    </location>
    <ligand>
        <name>substrate</name>
    </ligand>
</feature>
<dbReference type="GO" id="GO:0005509">
    <property type="term" value="F:calcium ion binding"/>
    <property type="evidence" value="ECO:0007669"/>
    <property type="project" value="TreeGrafter"/>
</dbReference>
<feature type="domain" description="SMP-30/Gluconolactonase/LRE-like region" evidence="4">
    <location>
        <begin position="15"/>
        <end position="257"/>
    </location>
</feature>
<dbReference type="InterPro" id="IPR013658">
    <property type="entry name" value="SGL"/>
</dbReference>
<accession>A0A0C6FIS9</accession>
<feature type="binding site" evidence="3">
    <location>
        <position position="100"/>
    </location>
    <ligand>
        <name>substrate</name>
    </ligand>
</feature>
<dbReference type="SUPFAM" id="SSF63829">
    <property type="entry name" value="Calcium-dependent phosphotriesterase"/>
    <property type="match status" value="1"/>
</dbReference>
<dbReference type="Proteomes" id="UP000061432">
    <property type="component" value="Chromosome"/>
</dbReference>
<dbReference type="PANTHER" id="PTHR10907:SF47">
    <property type="entry name" value="REGUCALCIN"/>
    <property type="match status" value="1"/>
</dbReference>
<evidence type="ECO:0000313" key="5">
    <source>
        <dbReference type="EMBL" id="BAQ45024.1"/>
    </source>
</evidence>
<dbReference type="GO" id="GO:0004341">
    <property type="term" value="F:gluconolactonase activity"/>
    <property type="evidence" value="ECO:0007669"/>
    <property type="project" value="TreeGrafter"/>
</dbReference>
<keyword evidence="3" id="KW-0862">Zinc</keyword>
<reference evidence="5 6" key="1">
    <citation type="journal article" date="2015" name="Genome Announc.">
        <title>Complete Genome Sequence of Methylobacterium aquaticum Strain 22A, Isolated from Racomitrium japonicum Moss.</title>
        <authorList>
            <person name="Tani A."/>
            <person name="Ogura Y."/>
            <person name="Hayashi T."/>
            <person name="Kimbara K."/>
        </authorList>
    </citation>
    <scope>NUCLEOTIDE SEQUENCE [LARGE SCALE GENOMIC DNA]</scope>
    <source>
        <strain evidence="5 6">MA-22A</strain>
    </source>
</reference>
<evidence type="ECO:0000256" key="1">
    <source>
        <dbReference type="ARBA" id="ARBA00008853"/>
    </source>
</evidence>
<dbReference type="InterPro" id="IPR005511">
    <property type="entry name" value="SMP-30"/>
</dbReference>
<dbReference type="PANTHER" id="PTHR10907">
    <property type="entry name" value="REGUCALCIN"/>
    <property type="match status" value="1"/>
</dbReference>
<dbReference type="PRINTS" id="PR01790">
    <property type="entry name" value="SMP30FAMILY"/>
</dbReference>
<evidence type="ECO:0000256" key="2">
    <source>
        <dbReference type="PIRSR" id="PIRSR605511-1"/>
    </source>
</evidence>
<dbReference type="Gene3D" id="2.120.10.30">
    <property type="entry name" value="TolB, C-terminal domain"/>
    <property type="match status" value="1"/>
</dbReference>
<evidence type="ECO:0000256" key="3">
    <source>
        <dbReference type="PIRSR" id="PIRSR605511-2"/>
    </source>
</evidence>
<feature type="binding site" evidence="3">
    <location>
        <position position="198"/>
    </location>
    <ligand>
        <name>a divalent metal cation</name>
        <dbReference type="ChEBI" id="CHEBI:60240"/>
    </ligand>
</feature>
<organism evidence="5 6">
    <name type="scientific">Methylobacterium aquaticum</name>
    <dbReference type="NCBI Taxonomy" id="270351"/>
    <lineage>
        <taxon>Bacteria</taxon>
        <taxon>Pseudomonadati</taxon>
        <taxon>Pseudomonadota</taxon>
        <taxon>Alphaproteobacteria</taxon>
        <taxon>Hyphomicrobiales</taxon>
        <taxon>Methylobacteriaceae</taxon>
        <taxon>Methylobacterium</taxon>
    </lineage>
</organism>
<comment type="cofactor">
    <cofactor evidence="3">
        <name>Zn(2+)</name>
        <dbReference type="ChEBI" id="CHEBI:29105"/>
    </cofactor>
    <text evidence="3">Binds 1 divalent metal cation per subunit.</text>
</comment>
<keyword evidence="3" id="KW-0479">Metal-binding</keyword>
<dbReference type="STRING" id="270351.Maq22A_c08590"/>
<evidence type="ECO:0000259" key="4">
    <source>
        <dbReference type="Pfam" id="PF08450"/>
    </source>
</evidence>
<comment type="similarity">
    <text evidence="1">Belongs to the SMP-30/CGR1 family.</text>
</comment>
<feature type="binding site" evidence="3">
    <location>
        <position position="17"/>
    </location>
    <ligand>
        <name>a divalent metal cation</name>
        <dbReference type="ChEBI" id="CHEBI:60240"/>
    </ligand>
</feature>